<evidence type="ECO:0000256" key="1">
    <source>
        <dbReference type="SAM" id="SignalP"/>
    </source>
</evidence>
<proteinExistence type="predicted"/>
<keyword evidence="1" id="KW-0732">Signal</keyword>
<dbReference type="STRING" id="225849.swp_0882"/>
<organism evidence="2 3">
    <name type="scientific">Shewanella piezotolerans (strain WP3 / JCM 13877)</name>
    <dbReference type="NCBI Taxonomy" id="225849"/>
    <lineage>
        <taxon>Bacteria</taxon>
        <taxon>Pseudomonadati</taxon>
        <taxon>Pseudomonadota</taxon>
        <taxon>Gammaproteobacteria</taxon>
        <taxon>Alteromonadales</taxon>
        <taxon>Shewanellaceae</taxon>
        <taxon>Shewanella</taxon>
    </lineage>
</organism>
<dbReference type="AlphaFoldDB" id="B8CJY7"/>
<feature type="chain" id="PRO_5002866679" description="DUF3019 domain-containing protein" evidence="1">
    <location>
        <begin position="25"/>
        <end position="139"/>
    </location>
</feature>
<dbReference type="eggNOG" id="ENOG503230F">
    <property type="taxonomic scope" value="Bacteria"/>
</dbReference>
<dbReference type="EMBL" id="CP000472">
    <property type="protein sequence ID" value="ACJ27690.1"/>
    <property type="molecule type" value="Genomic_DNA"/>
</dbReference>
<evidence type="ECO:0000313" key="3">
    <source>
        <dbReference type="Proteomes" id="UP000000753"/>
    </source>
</evidence>
<protein>
    <recommendedName>
        <fullName evidence="4">DUF3019 domain-containing protein</fullName>
    </recommendedName>
</protein>
<dbReference type="Proteomes" id="UP000000753">
    <property type="component" value="Chromosome"/>
</dbReference>
<evidence type="ECO:0000313" key="2">
    <source>
        <dbReference type="EMBL" id="ACJ27690.1"/>
    </source>
</evidence>
<feature type="signal peptide" evidence="1">
    <location>
        <begin position="1"/>
        <end position="24"/>
    </location>
</feature>
<sequence length="139" mass="15552">MLSLTKKLSIPLLFCSMLSGYAVADEGEDEPLAATLSLSPEICITSADEETCNTEVVLGWELLRERPICILSDYKELKKWCNSSPDVNSLAVNISANKDIQFVMIDKDTHETLAGVKLKVTQASSPQVRRRYRNPWSLF</sequence>
<reference evidence="2 3" key="1">
    <citation type="journal article" date="2008" name="PLoS ONE">
        <title>Environmental adaptation: genomic analysis of the piezotolerant and psychrotolerant deep-sea iron reducing bacterium Shewanella piezotolerans WP3.</title>
        <authorList>
            <person name="Wang F."/>
            <person name="Wang J."/>
            <person name="Jian H."/>
            <person name="Zhang B."/>
            <person name="Li S."/>
            <person name="Wang F."/>
            <person name="Zeng X."/>
            <person name="Gao L."/>
            <person name="Bartlett D.H."/>
            <person name="Yu J."/>
            <person name="Hu S."/>
            <person name="Xiao X."/>
        </authorList>
    </citation>
    <scope>NUCLEOTIDE SEQUENCE [LARGE SCALE GENOMIC DNA]</scope>
    <source>
        <strain evidence="3">WP3 / JCM 13877</strain>
    </source>
</reference>
<dbReference type="KEGG" id="swp:swp_0882"/>
<gene>
    <name evidence="2" type="ordered locus">swp_0882</name>
</gene>
<dbReference type="InterPro" id="IPR021559">
    <property type="entry name" value="DUF3019"/>
</dbReference>
<accession>B8CJY7</accession>
<dbReference type="Pfam" id="PF11456">
    <property type="entry name" value="DUF3019"/>
    <property type="match status" value="1"/>
</dbReference>
<keyword evidence="3" id="KW-1185">Reference proteome</keyword>
<dbReference type="RefSeq" id="WP_020911069.1">
    <property type="nucleotide sequence ID" value="NC_011566.1"/>
</dbReference>
<dbReference type="HOGENOM" id="CLU_142731_1_0_6"/>
<name>B8CJY7_SHEPW</name>
<evidence type="ECO:0008006" key="4">
    <source>
        <dbReference type="Google" id="ProtNLM"/>
    </source>
</evidence>